<feature type="region of interest" description="Disordered" evidence="1">
    <location>
        <begin position="45"/>
        <end position="70"/>
    </location>
</feature>
<dbReference type="EMBL" id="FMKA01000085">
    <property type="protein sequence ID" value="SCP99992.1"/>
    <property type="molecule type" value="Genomic_DNA"/>
</dbReference>
<accession>A0A1D3TZL5</accession>
<reference evidence="2 3" key="1">
    <citation type="submission" date="2016-09" db="EMBL/GenBank/DDBJ databases">
        <authorList>
            <person name="Capua I."/>
            <person name="De Benedictis P."/>
            <person name="Joannis T."/>
            <person name="Lombin L.H."/>
            <person name="Cattoli G."/>
        </authorList>
    </citation>
    <scope>NUCLEOTIDE SEQUENCE [LARGE SCALE GENOMIC DNA]</scope>
    <source>
        <strain evidence="2 3">GluBS11</strain>
    </source>
</reference>
<evidence type="ECO:0008006" key="4">
    <source>
        <dbReference type="Google" id="ProtNLM"/>
    </source>
</evidence>
<proteinExistence type="predicted"/>
<dbReference type="RefSeq" id="WP_207648926.1">
    <property type="nucleotide sequence ID" value="NZ_FMKA01000085.1"/>
</dbReference>
<protein>
    <recommendedName>
        <fullName evidence="4">Transposase</fullName>
    </recommendedName>
</protein>
<sequence>MAIINHFDKRSGNTYVYESISYWDKEKQQPRSNRTLIGKIDKETGKVVPTDGRGKKRNQVASDKKSKQGPVPIESVKRRFYGATYLFDEISDKLGVTTDLKTCFPDTYKQILSVAYYMILEDHSPLSRFERWDDIHKHPYGKNISSQRSSELFASITEEQKNKYFSLQGRRHA</sequence>
<dbReference type="AlphaFoldDB" id="A0A1D3TZL5"/>
<evidence type="ECO:0000313" key="2">
    <source>
        <dbReference type="EMBL" id="SCP99992.1"/>
    </source>
</evidence>
<evidence type="ECO:0000313" key="3">
    <source>
        <dbReference type="Proteomes" id="UP000199315"/>
    </source>
</evidence>
<evidence type="ECO:0000256" key="1">
    <source>
        <dbReference type="SAM" id="MobiDB-lite"/>
    </source>
</evidence>
<organism evidence="2 3">
    <name type="scientific">Anaerobium acetethylicum</name>
    <dbReference type="NCBI Taxonomy" id="1619234"/>
    <lineage>
        <taxon>Bacteria</taxon>
        <taxon>Bacillati</taxon>
        <taxon>Bacillota</taxon>
        <taxon>Clostridia</taxon>
        <taxon>Lachnospirales</taxon>
        <taxon>Lachnospiraceae</taxon>
        <taxon>Anaerobium</taxon>
    </lineage>
</organism>
<gene>
    <name evidence="2" type="ORF">SAMN05421730_10851</name>
</gene>
<dbReference type="Proteomes" id="UP000199315">
    <property type="component" value="Unassembled WGS sequence"/>
</dbReference>
<name>A0A1D3TZL5_9FIRM</name>
<keyword evidence="3" id="KW-1185">Reference proteome</keyword>